<evidence type="ECO:0008006" key="3">
    <source>
        <dbReference type="Google" id="ProtNLM"/>
    </source>
</evidence>
<protein>
    <recommendedName>
        <fullName evidence="3">DUF2591 domain-containing protein</fullName>
    </recommendedName>
</protein>
<dbReference type="AlphaFoldDB" id="A0A427UWS8"/>
<dbReference type="RefSeq" id="WP_125295518.1">
    <property type="nucleotide sequence ID" value="NZ_RHWZ01000020.1"/>
</dbReference>
<name>A0A427UWS8_9ENTR</name>
<sequence>MDYSKLSDGEISIRLAYFLKPKYSATIHPYDQAAAQLSWNWFNTVQTTGYFPLRRAEELFPVMKKHRIGLNPSGKTVWQASHESGISATHRNPLRAVAIVYLLLQESANVPANSTGSDLR</sequence>
<dbReference type="EMBL" id="RHXB01000009">
    <property type="protein sequence ID" value="RSE24904.1"/>
    <property type="molecule type" value="Genomic_DNA"/>
</dbReference>
<comment type="caution">
    <text evidence="1">The sequence shown here is derived from an EMBL/GenBank/DDBJ whole genome shotgun (WGS) entry which is preliminary data.</text>
</comment>
<evidence type="ECO:0000313" key="2">
    <source>
        <dbReference type="Proteomes" id="UP000275331"/>
    </source>
</evidence>
<organism evidence="1 2">
    <name type="scientific">Atlantibacter subterraneus</name>
    <dbReference type="NCBI Taxonomy" id="255519"/>
    <lineage>
        <taxon>Bacteria</taxon>
        <taxon>Pseudomonadati</taxon>
        <taxon>Pseudomonadota</taxon>
        <taxon>Gammaproteobacteria</taxon>
        <taxon>Enterobacterales</taxon>
        <taxon>Enterobacteriaceae</taxon>
        <taxon>Atlantibacter</taxon>
    </lineage>
</organism>
<reference evidence="1 2" key="1">
    <citation type="submission" date="2018-10" db="EMBL/GenBank/DDBJ databases">
        <title>Transmission dynamics of multidrug resistant bacteria on intensive care unit surfaces.</title>
        <authorList>
            <person name="D'Souza A.W."/>
            <person name="Potter R.F."/>
            <person name="Wallace M."/>
            <person name="Shupe A."/>
            <person name="Patel S."/>
            <person name="Sun S."/>
            <person name="Gul D."/>
            <person name="Kwon J.H."/>
            <person name="Andleeb S."/>
            <person name="Burnham C.-A.D."/>
            <person name="Dantas G."/>
        </authorList>
    </citation>
    <scope>NUCLEOTIDE SEQUENCE [LARGE SCALE GENOMIC DNA]</scope>
    <source>
        <strain evidence="1 2">AS_373</strain>
    </source>
</reference>
<dbReference type="Proteomes" id="UP000275331">
    <property type="component" value="Unassembled WGS sequence"/>
</dbReference>
<dbReference type="OrthoDB" id="6504765at2"/>
<evidence type="ECO:0000313" key="1">
    <source>
        <dbReference type="EMBL" id="RSE24904.1"/>
    </source>
</evidence>
<accession>A0A427UWS8</accession>
<gene>
    <name evidence="1" type="ORF">EGT71_14645</name>
</gene>
<proteinExistence type="predicted"/>